<dbReference type="InterPro" id="IPR003593">
    <property type="entry name" value="AAA+_ATPase"/>
</dbReference>
<dbReference type="PANTHER" id="PTHR30486">
    <property type="entry name" value="TWITCHING MOTILITY PROTEIN PILT"/>
    <property type="match status" value="1"/>
</dbReference>
<dbReference type="Pfam" id="PF03524">
    <property type="entry name" value="CagX"/>
    <property type="match status" value="1"/>
</dbReference>
<dbReference type="PANTHER" id="PTHR30486:SF6">
    <property type="entry name" value="TYPE IV PILUS RETRACTATION ATPASE PILT"/>
    <property type="match status" value="1"/>
</dbReference>
<dbReference type="Pfam" id="PF03743">
    <property type="entry name" value="TrbI"/>
    <property type="match status" value="1"/>
</dbReference>
<dbReference type="GO" id="GO:0044097">
    <property type="term" value="P:secretion by the type IV secretion system"/>
    <property type="evidence" value="ECO:0007669"/>
    <property type="project" value="InterPro"/>
</dbReference>
<reference evidence="7" key="1">
    <citation type="submission" date="2022-03" db="EMBL/GenBank/DDBJ databases">
        <authorList>
            <person name="Lindestad O."/>
        </authorList>
    </citation>
    <scope>NUCLEOTIDE SEQUENCE</scope>
</reference>
<evidence type="ECO:0000313" key="8">
    <source>
        <dbReference type="Proteomes" id="UP000838756"/>
    </source>
</evidence>
<dbReference type="SUPFAM" id="SSF52540">
    <property type="entry name" value="P-loop containing nucleoside triphosphate hydrolases"/>
    <property type="match status" value="1"/>
</dbReference>
<dbReference type="InterPro" id="IPR010258">
    <property type="entry name" value="Conjugal_tfr_TrbG/VirB9/CagX"/>
</dbReference>
<dbReference type="GO" id="GO:0016020">
    <property type="term" value="C:membrane"/>
    <property type="evidence" value="ECO:0007669"/>
    <property type="project" value="UniProtKB-SubCell"/>
</dbReference>
<dbReference type="CDD" id="cd16429">
    <property type="entry name" value="VirB10"/>
    <property type="match status" value="1"/>
</dbReference>
<dbReference type="InterPro" id="IPR001482">
    <property type="entry name" value="T2SS/T4SS_dom"/>
</dbReference>
<dbReference type="InterPro" id="IPR014155">
    <property type="entry name" value="VirB11"/>
</dbReference>
<comment type="subcellular location">
    <subcellularLocation>
        <location evidence="1">Membrane</location>
        <topology evidence="1">Single-pass membrane protein</topology>
    </subcellularLocation>
</comment>
<dbReference type="SMART" id="SM00382">
    <property type="entry name" value="AAA"/>
    <property type="match status" value="1"/>
</dbReference>
<dbReference type="InterPro" id="IPR027417">
    <property type="entry name" value="P-loop_NTPase"/>
</dbReference>
<dbReference type="Gene3D" id="3.40.50.300">
    <property type="entry name" value="P-loop containing nucleotide triphosphate hydrolases"/>
    <property type="match status" value="1"/>
</dbReference>
<dbReference type="Gene3D" id="2.40.128.260">
    <property type="entry name" value="Type IV secretion system, VirB10/TraB/TrbI"/>
    <property type="match status" value="1"/>
</dbReference>
<dbReference type="InterPro" id="IPR005498">
    <property type="entry name" value="T4SS_VirB10/TraB/TrbI"/>
</dbReference>
<dbReference type="Pfam" id="PF00437">
    <property type="entry name" value="T2SSE"/>
    <property type="match status" value="1"/>
</dbReference>
<dbReference type="InterPro" id="IPR050921">
    <property type="entry name" value="T4SS_GSP_E_ATPase"/>
</dbReference>
<name>A0A8S4QJI4_9NEOP</name>
<keyword evidence="5" id="KW-0472">Membrane</keyword>
<dbReference type="Proteomes" id="UP000838756">
    <property type="component" value="Unassembled WGS sequence"/>
</dbReference>
<evidence type="ECO:0000256" key="4">
    <source>
        <dbReference type="ARBA" id="ARBA00022989"/>
    </source>
</evidence>
<dbReference type="CDD" id="cd01130">
    <property type="entry name" value="VirB11-like_ATPase"/>
    <property type="match status" value="1"/>
</dbReference>
<evidence type="ECO:0000256" key="5">
    <source>
        <dbReference type="ARBA" id="ARBA00023136"/>
    </source>
</evidence>
<protein>
    <submittedName>
        <fullName evidence="7">Jg7818 protein</fullName>
    </submittedName>
</protein>
<gene>
    <name evidence="7" type="primary">jg7818</name>
    <name evidence="7" type="ORF">PAEG_LOCUS2532</name>
</gene>
<keyword evidence="3" id="KW-0812">Transmembrane</keyword>
<dbReference type="NCBIfam" id="NF010475">
    <property type="entry name" value="PRK13900.1"/>
    <property type="match status" value="1"/>
</dbReference>
<dbReference type="GO" id="GO:0016887">
    <property type="term" value="F:ATP hydrolysis activity"/>
    <property type="evidence" value="ECO:0007669"/>
    <property type="project" value="InterPro"/>
</dbReference>
<keyword evidence="8" id="KW-1185">Reference proteome</keyword>
<comment type="similarity">
    <text evidence="2">Belongs to the GSP E family.</text>
</comment>
<dbReference type="OrthoDB" id="207081at2759"/>
<evidence type="ECO:0000259" key="6">
    <source>
        <dbReference type="SMART" id="SM00382"/>
    </source>
</evidence>
<dbReference type="InterPro" id="IPR042217">
    <property type="entry name" value="T4SS_VirB10/TrbI"/>
</dbReference>
<proteinExistence type="inferred from homology"/>
<evidence type="ECO:0000256" key="2">
    <source>
        <dbReference type="ARBA" id="ARBA00006611"/>
    </source>
</evidence>
<dbReference type="Gene3D" id="3.30.450.90">
    <property type="match status" value="1"/>
</dbReference>
<dbReference type="NCBIfam" id="TIGR02788">
    <property type="entry name" value="VirB11"/>
    <property type="match status" value="1"/>
</dbReference>
<keyword evidence="4" id="KW-1133">Transmembrane helix</keyword>
<evidence type="ECO:0000256" key="3">
    <source>
        <dbReference type="ARBA" id="ARBA00022692"/>
    </source>
</evidence>
<feature type="domain" description="AAA+ ATPase" evidence="6">
    <location>
        <begin position="737"/>
        <end position="887"/>
    </location>
</feature>
<sequence>MNDLFNLYSDAKEGEKVKNIAVGDASSWKINPYDNKLLVMPFEVSSRTNMIITTTKKRNYIFDLISRPNYDKYPDTDAKKVDHDYSVEKDISYVIRFYYPQEEDEFDVDLDEVSLPTQMQYITEKPEKIIQENNTSSGTYNMSKERHNSVEDESEIESKVVTVGSNQGYKALMIVMVALLVGGVYYLYFSPSNKEGPEIVKKEETKQNIQELKGKLEQVPDNVVVSERIATDLLPPLPPLPIPQVIPEVKQIKKEEVTKKEEQLKEIPLSNIPVLPKQNFPSGNVISNLPTSFPTIGGGGYPRDRRSAQMLAISGSSGEGKATDAVLSNTSAQSSKATKAGKLGLMIIQGKVIDAILETAISSDLKGMLRAVVSRDVYAETGDTILIPKGSRLIGGYSFDSNVAKARVNINWNRIILPHGIDVAIASSGTDELGRAGIAGIVDNKIASALFSSVALAGVSIGSAVVGQKASNLIDALTAMDAVKSITATEIDISSLKGAIVEGLEDSIKTEVGKVGDEKWKLGIRAIEKIRNAKSDQDLLRIIKEEIVSVIKSSGASGVDTITSDNIGITLDDVRQLLRQTQKRSKSVYDEAIGKSINDFSKDMRDIVDRSVDKKPTIYVNQGTALKVFVNQDIVFPPQLIAQATEQKLSEETPLLSATLPNGYRIQIVFPPACEPDKVVISIRKPSSMQLALDDYEKMGAFSNTVIGVTDNPVDRHLDLLLKQKKIKEFLEYAVISKKNIIISGGTSTGKTTFTNATLRAIPSEERIITVEDAREIVLNDHPNKVHLIASKGGQGRAKVTTQDLIEACLRLRPDRIIVGELRGAEAFSFLRAINTGHPGSISTLHADSPAMALEQIKLMVMQANLGIPPDQIIPYIRNVIDIVIQLKRTSGGKRSISEILFTRSSNENT</sequence>
<evidence type="ECO:0000256" key="1">
    <source>
        <dbReference type="ARBA" id="ARBA00004167"/>
    </source>
</evidence>
<dbReference type="EMBL" id="CAKXAJ010007913">
    <property type="protein sequence ID" value="CAH2210642.1"/>
    <property type="molecule type" value="Genomic_DNA"/>
</dbReference>
<accession>A0A8S4QJI4</accession>
<evidence type="ECO:0000313" key="7">
    <source>
        <dbReference type="EMBL" id="CAH2210642.1"/>
    </source>
</evidence>
<organism evidence="7 8">
    <name type="scientific">Pararge aegeria aegeria</name>
    <dbReference type="NCBI Taxonomy" id="348720"/>
    <lineage>
        <taxon>Eukaryota</taxon>
        <taxon>Metazoa</taxon>
        <taxon>Ecdysozoa</taxon>
        <taxon>Arthropoda</taxon>
        <taxon>Hexapoda</taxon>
        <taxon>Insecta</taxon>
        <taxon>Pterygota</taxon>
        <taxon>Neoptera</taxon>
        <taxon>Endopterygota</taxon>
        <taxon>Lepidoptera</taxon>
        <taxon>Glossata</taxon>
        <taxon>Ditrysia</taxon>
        <taxon>Papilionoidea</taxon>
        <taxon>Nymphalidae</taxon>
        <taxon>Satyrinae</taxon>
        <taxon>Satyrini</taxon>
        <taxon>Parargina</taxon>
        <taxon>Pararge</taxon>
    </lineage>
</organism>
<comment type="caution">
    <text evidence="7">The sequence shown here is derived from an EMBL/GenBank/DDBJ whole genome shotgun (WGS) entry which is preliminary data.</text>
</comment>
<dbReference type="AlphaFoldDB" id="A0A8S4QJI4"/>